<evidence type="ECO:0000259" key="3">
    <source>
        <dbReference type="Pfam" id="PF00278"/>
    </source>
</evidence>
<accession>A0ABM1T0Y0</accession>
<keyword evidence="1" id="KW-0663">Pyridoxal phosphate</keyword>
<dbReference type="InterPro" id="IPR022643">
    <property type="entry name" value="De-COase2_C"/>
</dbReference>
<dbReference type="Proteomes" id="UP000694941">
    <property type="component" value="Unplaced"/>
</dbReference>
<protein>
    <submittedName>
        <fullName evidence="5">Ornithine decarboxylase-like</fullName>
    </submittedName>
</protein>
<sequence length="147" mass="16905">AFNLYSKVILVKNQQSLETGNVLSGSNTYITDGKYGSFGGNFYPLQDIQVFPLVKSHRTKLKLTKLWGPTCDSEDIIFDQLHLADVKEGEWIYFDNMGAYSIPLFTSFNGFNPPVIKYVMSSEIRHHLEQQPKNEIFMKAVKFLEMR</sequence>
<dbReference type="PANTHER" id="PTHR11482">
    <property type="entry name" value="ARGININE/DIAMINOPIMELATE/ORNITHINE DECARBOXYLASE"/>
    <property type="match status" value="1"/>
</dbReference>
<organism evidence="4 5">
    <name type="scientific">Limulus polyphemus</name>
    <name type="common">Atlantic horseshoe crab</name>
    <dbReference type="NCBI Taxonomy" id="6850"/>
    <lineage>
        <taxon>Eukaryota</taxon>
        <taxon>Metazoa</taxon>
        <taxon>Ecdysozoa</taxon>
        <taxon>Arthropoda</taxon>
        <taxon>Chelicerata</taxon>
        <taxon>Merostomata</taxon>
        <taxon>Xiphosura</taxon>
        <taxon>Limulidae</taxon>
        <taxon>Limulus</taxon>
    </lineage>
</organism>
<name>A0ABM1T0Y0_LIMPO</name>
<evidence type="ECO:0000313" key="4">
    <source>
        <dbReference type="Proteomes" id="UP000694941"/>
    </source>
</evidence>
<feature type="non-terminal residue" evidence="5">
    <location>
        <position position="1"/>
    </location>
</feature>
<evidence type="ECO:0000256" key="1">
    <source>
        <dbReference type="ARBA" id="ARBA00022898"/>
    </source>
</evidence>
<dbReference type="GeneID" id="106465869"/>
<dbReference type="RefSeq" id="XP_022249536.1">
    <property type="nucleotide sequence ID" value="XM_022393828.1"/>
</dbReference>
<keyword evidence="4" id="KW-1185">Reference proteome</keyword>
<evidence type="ECO:0000313" key="5">
    <source>
        <dbReference type="RefSeq" id="XP_022249536.1"/>
    </source>
</evidence>
<dbReference type="Gene3D" id="2.40.37.10">
    <property type="entry name" value="Lyase, Ornithine Decarboxylase, Chain A, domain 1"/>
    <property type="match status" value="1"/>
</dbReference>
<dbReference type="PRINTS" id="PR01182">
    <property type="entry name" value="ORNDCRBXLASE"/>
</dbReference>
<feature type="domain" description="Orn/DAP/Arg decarboxylase 2 C-terminal" evidence="3">
    <location>
        <begin position="1"/>
        <end position="98"/>
    </location>
</feature>
<dbReference type="Pfam" id="PF00278">
    <property type="entry name" value="Orn_DAP_Arg_deC"/>
    <property type="match status" value="1"/>
</dbReference>
<dbReference type="PANTHER" id="PTHR11482:SF6">
    <property type="entry name" value="ORNITHINE DECARBOXYLASE 1-RELATED"/>
    <property type="match status" value="1"/>
</dbReference>
<gene>
    <name evidence="5" type="primary">LOC106465869</name>
</gene>
<dbReference type="SUPFAM" id="SSF50621">
    <property type="entry name" value="Alanine racemase C-terminal domain-like"/>
    <property type="match status" value="1"/>
</dbReference>
<reference evidence="5" key="1">
    <citation type="submission" date="2025-08" db="UniProtKB">
        <authorList>
            <consortium name="RefSeq"/>
        </authorList>
    </citation>
    <scope>IDENTIFICATION</scope>
    <source>
        <tissue evidence="5">Muscle</tissue>
    </source>
</reference>
<dbReference type="InterPro" id="IPR002433">
    <property type="entry name" value="Orn_de-COase"/>
</dbReference>
<evidence type="ECO:0000256" key="2">
    <source>
        <dbReference type="ARBA" id="ARBA00023239"/>
    </source>
</evidence>
<dbReference type="InterPro" id="IPR009006">
    <property type="entry name" value="Ala_racemase/Decarboxylase_C"/>
</dbReference>
<proteinExistence type="predicted"/>
<keyword evidence="2" id="KW-0456">Lyase</keyword>